<dbReference type="InterPro" id="IPR011051">
    <property type="entry name" value="RmlC_Cupin_sf"/>
</dbReference>
<reference evidence="3" key="1">
    <citation type="submission" date="2017-04" db="EMBL/GenBank/DDBJ databases">
        <authorList>
            <person name="Varghese N."/>
            <person name="Submissions S."/>
        </authorList>
    </citation>
    <scope>NUCLEOTIDE SEQUENCE [LARGE SCALE GENOMIC DNA]</scope>
    <source>
        <strain evidence="3">DSM 4125</strain>
    </source>
</reference>
<feature type="domain" description="Sugar 3,4-ketoisomerase QdtA cupin" evidence="1">
    <location>
        <begin position="8"/>
        <end position="136"/>
    </location>
</feature>
<dbReference type="OrthoDB" id="9795513at2"/>
<dbReference type="AlphaFoldDB" id="A0A1X7IKT9"/>
<dbReference type="STRING" id="1028.SAMN05661096_00724"/>
<dbReference type="InterPro" id="IPR008894">
    <property type="entry name" value="QdtA_cupin_dom"/>
</dbReference>
<organism evidence="2 3">
    <name type="scientific">Marivirga sericea</name>
    <dbReference type="NCBI Taxonomy" id="1028"/>
    <lineage>
        <taxon>Bacteria</taxon>
        <taxon>Pseudomonadati</taxon>
        <taxon>Bacteroidota</taxon>
        <taxon>Cytophagia</taxon>
        <taxon>Cytophagales</taxon>
        <taxon>Marivirgaceae</taxon>
        <taxon>Marivirga</taxon>
    </lineage>
</organism>
<dbReference type="RefSeq" id="WP_085515708.1">
    <property type="nucleotide sequence ID" value="NZ_FXAW01000001.1"/>
</dbReference>
<dbReference type="EMBL" id="FXAW01000001">
    <property type="protein sequence ID" value="SMG15053.1"/>
    <property type="molecule type" value="Genomic_DNA"/>
</dbReference>
<proteinExistence type="predicted"/>
<evidence type="ECO:0000259" key="1">
    <source>
        <dbReference type="Pfam" id="PF05523"/>
    </source>
</evidence>
<dbReference type="Proteomes" id="UP000193804">
    <property type="component" value="Unassembled WGS sequence"/>
</dbReference>
<name>A0A1X7IKT9_9BACT</name>
<dbReference type="Gene3D" id="2.60.120.10">
    <property type="entry name" value="Jelly Rolls"/>
    <property type="match status" value="1"/>
</dbReference>
<gene>
    <name evidence="2" type="ORF">SAMN05661096_00724</name>
</gene>
<keyword evidence="3" id="KW-1185">Reference proteome</keyword>
<accession>A0A1X7IKT9</accession>
<dbReference type="CDD" id="cd20292">
    <property type="entry name" value="cupin_QdtA-like"/>
    <property type="match status" value="1"/>
</dbReference>
<dbReference type="InterPro" id="IPR014710">
    <property type="entry name" value="RmlC-like_jellyroll"/>
</dbReference>
<evidence type="ECO:0000313" key="2">
    <source>
        <dbReference type="EMBL" id="SMG15053.1"/>
    </source>
</evidence>
<dbReference type="Pfam" id="PF05523">
    <property type="entry name" value="FdtA"/>
    <property type="match status" value="1"/>
</dbReference>
<protein>
    <submittedName>
        <fullName evidence="2">WxcM-like, C-terminal</fullName>
    </submittedName>
</protein>
<dbReference type="SUPFAM" id="SSF51182">
    <property type="entry name" value="RmlC-like cupins"/>
    <property type="match status" value="1"/>
</dbReference>
<evidence type="ECO:0000313" key="3">
    <source>
        <dbReference type="Proteomes" id="UP000193804"/>
    </source>
</evidence>
<sequence>MNKPSVFDCQMIHLPQLGDRQGHITVVNGLKEIPFEVKRIFYLYDIPGGESRGAHSHKECHQFLIAASGAYEVLIDDGKVQKVVSLNRPTIGLHIPPGIWASEINFSSGSVCLVLASHEYNEKDYIRDYNDFKKYVDDTQDS</sequence>